<accession>A0AAW0B4G7</accession>
<evidence type="ECO:0000313" key="1">
    <source>
        <dbReference type="EMBL" id="KAK7019804.1"/>
    </source>
</evidence>
<dbReference type="EMBL" id="JAYKXP010000197">
    <property type="protein sequence ID" value="KAK7019804.1"/>
    <property type="molecule type" value="Genomic_DNA"/>
</dbReference>
<evidence type="ECO:0000313" key="2">
    <source>
        <dbReference type="Proteomes" id="UP001383192"/>
    </source>
</evidence>
<dbReference type="Proteomes" id="UP001383192">
    <property type="component" value="Unassembled WGS sequence"/>
</dbReference>
<dbReference type="AlphaFoldDB" id="A0AAW0B4G7"/>
<protein>
    <submittedName>
        <fullName evidence="1">Uncharacterized protein</fullName>
    </submittedName>
</protein>
<reference evidence="1 2" key="1">
    <citation type="submission" date="2024-01" db="EMBL/GenBank/DDBJ databases">
        <title>A draft genome for a cacao thread blight-causing isolate of Paramarasmius palmivorus.</title>
        <authorList>
            <person name="Baruah I.K."/>
            <person name="Bukari Y."/>
            <person name="Amoako-Attah I."/>
            <person name="Meinhardt L.W."/>
            <person name="Bailey B.A."/>
            <person name="Cohen S.P."/>
        </authorList>
    </citation>
    <scope>NUCLEOTIDE SEQUENCE [LARGE SCALE GENOMIC DNA]</scope>
    <source>
        <strain evidence="1 2">GH-12</strain>
    </source>
</reference>
<name>A0AAW0B4G7_9AGAR</name>
<feature type="non-terminal residue" evidence="1">
    <location>
        <position position="129"/>
    </location>
</feature>
<sequence>MVASHVEATPVAEIVPTTSTPEHKPTLWKYVSSCTGKFNYKTKSPRTGEGRDRPGVGRAQINAASQLLESKRMQRDTEHMKRILARFEQEERKRERAMKQEQKPLLEEASAGLEFAGMSEVKAKETKEK</sequence>
<organism evidence="1 2">
    <name type="scientific">Paramarasmius palmivorus</name>
    <dbReference type="NCBI Taxonomy" id="297713"/>
    <lineage>
        <taxon>Eukaryota</taxon>
        <taxon>Fungi</taxon>
        <taxon>Dikarya</taxon>
        <taxon>Basidiomycota</taxon>
        <taxon>Agaricomycotina</taxon>
        <taxon>Agaricomycetes</taxon>
        <taxon>Agaricomycetidae</taxon>
        <taxon>Agaricales</taxon>
        <taxon>Marasmiineae</taxon>
        <taxon>Marasmiaceae</taxon>
        <taxon>Paramarasmius</taxon>
    </lineage>
</organism>
<comment type="caution">
    <text evidence="1">The sequence shown here is derived from an EMBL/GenBank/DDBJ whole genome shotgun (WGS) entry which is preliminary data.</text>
</comment>
<keyword evidence="2" id="KW-1185">Reference proteome</keyword>
<gene>
    <name evidence="1" type="ORF">VNI00_017920</name>
</gene>
<proteinExistence type="predicted"/>